<dbReference type="RefSeq" id="WP_002612519.1">
    <property type="nucleotide sequence ID" value="NC_014623.1"/>
</dbReference>
<keyword evidence="7" id="KW-1185">Reference proteome</keyword>
<evidence type="ECO:0000259" key="4">
    <source>
        <dbReference type="Pfam" id="PF09375"/>
    </source>
</evidence>
<feature type="chain" id="PRO_5010840435" evidence="3">
    <location>
        <begin position="31"/>
        <end position="409"/>
    </location>
</feature>
<sequence>MEETRRFRKKFQGGTVFALLATLLSLSACKEENKPAPGDGGTGGEGDNTRGALLTAAGSCVLTSAQDFQRAAAGLESALAAFVASPEAGTRQAAREAFHAAMDSWQVSEVFQLGPAAPRSVAGGAELRDNIYSWPLVSRCAVEEQIVSKSYETSGFPSSLVSRRGLYAVEYLLFYEGADTVCPSTSPIVSGGTWAALSTQERESRKRAYALVAAADVRRRADLLVEAWAADKGNFLRTLETAGTGNAVYPTSQGALNALSDALFYVEREVKDMKLARPLALRDCDSNTCPELLESQFAGRSKANVRANLVGFRRLAEGCGPDFSGTGFDDLLISVGSEPLAVSLRQRIPEAQAALEALEEPDLREALAQDKASVRALYDAVKGVTDLLKVDIVTVLDLELPSSVEGDND</sequence>
<protein>
    <submittedName>
        <fullName evidence="5">Conserved uncharacterized protein</fullName>
    </submittedName>
</protein>
<keyword evidence="2 3" id="KW-0732">Signal</keyword>
<dbReference type="PROSITE" id="PS51257">
    <property type="entry name" value="PROKAR_LIPOPROTEIN"/>
    <property type="match status" value="1"/>
</dbReference>
<dbReference type="InterPro" id="IPR038352">
    <property type="entry name" value="Imelysin_sf"/>
</dbReference>
<evidence type="ECO:0000256" key="2">
    <source>
        <dbReference type="ARBA" id="ARBA00022729"/>
    </source>
</evidence>
<evidence type="ECO:0000313" key="7">
    <source>
        <dbReference type="Proteomes" id="UP000001351"/>
    </source>
</evidence>
<dbReference type="HOGENOM" id="CLU_044588_0_0_7"/>
<dbReference type="OrthoDB" id="5497838at2"/>
<evidence type="ECO:0000313" key="5">
    <source>
        <dbReference type="EMBL" id="ADO75794.1"/>
    </source>
</evidence>
<reference evidence="6 8" key="1">
    <citation type="submission" date="2006-04" db="EMBL/GenBank/DDBJ databases">
        <authorList>
            <person name="Nierman W.C."/>
        </authorList>
    </citation>
    <scope>NUCLEOTIDE SEQUENCE [LARGE SCALE GENOMIC DNA]</scope>
    <source>
        <strain evidence="6 8">DW4/3-1</strain>
    </source>
</reference>
<reference evidence="5 7" key="2">
    <citation type="journal article" date="2011" name="Mol. Biol. Evol.">
        <title>Comparative genomic analysis of fruiting body formation in Myxococcales.</title>
        <authorList>
            <person name="Huntley S."/>
            <person name="Hamann N."/>
            <person name="Wegener-Feldbrugge S."/>
            <person name="Treuner-Lange A."/>
            <person name="Kube M."/>
            <person name="Reinhardt R."/>
            <person name="Klages S."/>
            <person name="Muller R."/>
            <person name="Ronning C.M."/>
            <person name="Nierman W.C."/>
            <person name="Sogaard-Andersen L."/>
        </authorList>
    </citation>
    <scope>NUCLEOTIDE SEQUENCE [LARGE SCALE GENOMIC DNA]</scope>
    <source>
        <strain evidence="5 7">DW4/3-1</strain>
    </source>
</reference>
<dbReference type="CDD" id="cd14659">
    <property type="entry name" value="Imelysin-like_IPPA"/>
    <property type="match status" value="1"/>
</dbReference>
<dbReference type="STRING" id="378806.STAUR_8039"/>
<dbReference type="Pfam" id="PF09375">
    <property type="entry name" value="Peptidase_M75"/>
    <property type="match status" value="1"/>
</dbReference>
<evidence type="ECO:0000313" key="8">
    <source>
        <dbReference type="Proteomes" id="UP000032702"/>
    </source>
</evidence>
<feature type="signal peptide" evidence="3">
    <location>
        <begin position="1"/>
        <end position="30"/>
    </location>
</feature>
<dbReference type="EMBL" id="AAMD01000024">
    <property type="protein sequence ID" value="EAU67954.1"/>
    <property type="molecule type" value="Genomic_DNA"/>
</dbReference>
<dbReference type="InterPro" id="IPR018976">
    <property type="entry name" value="Imelysin-like"/>
</dbReference>
<feature type="domain" description="Imelysin-like" evidence="4">
    <location>
        <begin position="62"/>
        <end position="387"/>
    </location>
</feature>
<accession>Q097Q7</accession>
<gene>
    <name evidence="5" type="ordered locus">STAUR_8039</name>
    <name evidence="6" type="ORF">STIAU_3372</name>
</gene>
<evidence type="ECO:0000256" key="1">
    <source>
        <dbReference type="ARBA" id="ARBA00004196"/>
    </source>
</evidence>
<dbReference type="GO" id="GO:0030313">
    <property type="term" value="C:cell envelope"/>
    <property type="evidence" value="ECO:0007669"/>
    <property type="project" value="UniProtKB-SubCell"/>
</dbReference>
<evidence type="ECO:0000256" key="3">
    <source>
        <dbReference type="SAM" id="SignalP"/>
    </source>
</evidence>
<dbReference type="eggNOG" id="COG3489">
    <property type="taxonomic scope" value="Bacteria"/>
</dbReference>
<comment type="subcellular location">
    <subcellularLocation>
        <location evidence="1">Cell envelope</location>
    </subcellularLocation>
</comment>
<dbReference type="EMBL" id="CP002271">
    <property type="protein sequence ID" value="ADO75794.1"/>
    <property type="molecule type" value="Genomic_DNA"/>
</dbReference>
<dbReference type="KEGG" id="sur:STAUR_8039"/>
<proteinExistence type="predicted"/>
<dbReference type="PATRIC" id="fig|378806.16.peg.7208"/>
<dbReference type="AlphaFoldDB" id="Q097Q7"/>
<dbReference type="Proteomes" id="UP000001351">
    <property type="component" value="Chromosome"/>
</dbReference>
<evidence type="ECO:0000313" key="6">
    <source>
        <dbReference type="EMBL" id="EAU67954.1"/>
    </source>
</evidence>
<dbReference type="Gene3D" id="1.20.1420.20">
    <property type="entry name" value="M75 peptidase, HXXE motif"/>
    <property type="match status" value="1"/>
</dbReference>
<name>Q097Q7_STIAD</name>
<dbReference type="InterPro" id="IPR034984">
    <property type="entry name" value="Imelysin-like_IPPA"/>
</dbReference>
<dbReference type="Proteomes" id="UP000032702">
    <property type="component" value="Unassembled WGS sequence"/>
</dbReference>
<organism evidence="6 8">
    <name type="scientific">Stigmatella aurantiaca (strain DW4/3-1)</name>
    <dbReference type="NCBI Taxonomy" id="378806"/>
    <lineage>
        <taxon>Bacteria</taxon>
        <taxon>Pseudomonadati</taxon>
        <taxon>Myxococcota</taxon>
        <taxon>Myxococcia</taxon>
        <taxon>Myxococcales</taxon>
        <taxon>Cystobacterineae</taxon>
        <taxon>Archangiaceae</taxon>
        <taxon>Stigmatella</taxon>
    </lineage>
</organism>